<dbReference type="Gene3D" id="3.30.70.270">
    <property type="match status" value="1"/>
</dbReference>
<dbReference type="InterPro" id="IPR029787">
    <property type="entry name" value="Nucleotide_cyclase"/>
</dbReference>
<evidence type="ECO:0000259" key="3">
    <source>
        <dbReference type="PROSITE" id="PS50887"/>
    </source>
</evidence>
<accession>A0ABQ6LQ76</accession>
<feature type="compositionally biased region" description="Gly residues" evidence="1">
    <location>
        <begin position="1"/>
        <end position="14"/>
    </location>
</feature>
<dbReference type="Pfam" id="PF00563">
    <property type="entry name" value="EAL"/>
    <property type="match status" value="1"/>
</dbReference>
<dbReference type="PROSITE" id="PS50887">
    <property type="entry name" value="GGDEF"/>
    <property type="match status" value="1"/>
</dbReference>
<dbReference type="SMART" id="SM00052">
    <property type="entry name" value="EAL"/>
    <property type="match status" value="1"/>
</dbReference>
<evidence type="ECO:0000259" key="2">
    <source>
        <dbReference type="PROSITE" id="PS50883"/>
    </source>
</evidence>
<evidence type="ECO:0000256" key="1">
    <source>
        <dbReference type="SAM" id="MobiDB-lite"/>
    </source>
</evidence>
<dbReference type="PANTHER" id="PTHR33121:SF79">
    <property type="entry name" value="CYCLIC DI-GMP PHOSPHODIESTERASE PDED-RELATED"/>
    <property type="match status" value="1"/>
</dbReference>
<organism evidence="4 5">
    <name type="scientific">Paralimibaculum aggregatum</name>
    <dbReference type="NCBI Taxonomy" id="3036245"/>
    <lineage>
        <taxon>Bacteria</taxon>
        <taxon>Pseudomonadati</taxon>
        <taxon>Pseudomonadota</taxon>
        <taxon>Alphaproteobacteria</taxon>
        <taxon>Rhodobacterales</taxon>
        <taxon>Paracoccaceae</taxon>
        <taxon>Paralimibaculum</taxon>
    </lineage>
</organism>
<dbReference type="SUPFAM" id="SSF55073">
    <property type="entry name" value="Nucleotide cyclase"/>
    <property type="match status" value="1"/>
</dbReference>
<dbReference type="Gene3D" id="3.20.20.450">
    <property type="entry name" value="EAL domain"/>
    <property type="match status" value="1"/>
</dbReference>
<dbReference type="RefSeq" id="WP_285673941.1">
    <property type="nucleotide sequence ID" value="NZ_BSYI01000043.1"/>
</dbReference>
<protein>
    <recommendedName>
        <fullName evidence="6">EAL domain-containing protein</fullName>
    </recommendedName>
</protein>
<dbReference type="PANTHER" id="PTHR33121">
    <property type="entry name" value="CYCLIC DI-GMP PHOSPHODIESTERASE PDEF"/>
    <property type="match status" value="1"/>
</dbReference>
<dbReference type="InterPro" id="IPR000160">
    <property type="entry name" value="GGDEF_dom"/>
</dbReference>
<dbReference type="SMART" id="SM00267">
    <property type="entry name" value="GGDEF"/>
    <property type="match status" value="1"/>
</dbReference>
<proteinExistence type="predicted"/>
<reference evidence="4 5" key="1">
    <citation type="submission" date="2023-04" db="EMBL/GenBank/DDBJ databases">
        <title>Marinoamorphus aggregata gen. nov., sp. Nov., isolate from tissue of brittle star Ophioplocus japonicus.</title>
        <authorList>
            <person name="Kawano K."/>
            <person name="Sawayama S."/>
            <person name="Nakagawa S."/>
        </authorList>
    </citation>
    <scope>NUCLEOTIDE SEQUENCE [LARGE SCALE GENOMIC DNA]</scope>
    <source>
        <strain evidence="4 5">NKW23</strain>
    </source>
</reference>
<evidence type="ECO:0000313" key="4">
    <source>
        <dbReference type="EMBL" id="GMG84819.1"/>
    </source>
</evidence>
<feature type="domain" description="EAL" evidence="2">
    <location>
        <begin position="164"/>
        <end position="409"/>
    </location>
</feature>
<gene>
    <name evidence="4" type="ORF">LNKW23_40350</name>
</gene>
<keyword evidence="5" id="KW-1185">Reference proteome</keyword>
<dbReference type="InterPro" id="IPR001633">
    <property type="entry name" value="EAL_dom"/>
</dbReference>
<dbReference type="InterPro" id="IPR050706">
    <property type="entry name" value="Cyclic-di-GMP_PDE-like"/>
</dbReference>
<sequence>MGERAGLGSGGDGPAGDHAAPEPGRPHALLLVSLVNLAALEALLGEDCAAELLRAAARRLAAAAPRAGGLWQAGARRFAVGVPGLGAEGAERLAAALAAALAETPVPTRRGPLGLRIAIGCAAAPDGDAARLGDAAQAALAAAEAAGGGIRVLAADAASAAARQAGRSAAAEAAMACTAEGALRIGFRPVLRAGARIASFHIAHPRIGSRARDEIAPDAAALGLLPQIDRAVLAGVLATLETAPRARIAIPVAVESLEDPGWSAALAASGKARDHPAERLILAVSGPGEALLRLGPALARLRSLGPALALDAGRPGGPDPLALHALRPDILTLPGPLLGRAAGDPALHHAIAQTVGLAERLETMTVALGLGSAAEARAAQRLGIDYLEGYRPGAEGIGLSSAPAPLLARIL</sequence>
<feature type="domain" description="GGDEF" evidence="3">
    <location>
        <begin position="25"/>
        <end position="157"/>
    </location>
</feature>
<dbReference type="EMBL" id="BSYI01000043">
    <property type="protein sequence ID" value="GMG84819.1"/>
    <property type="molecule type" value="Genomic_DNA"/>
</dbReference>
<dbReference type="PROSITE" id="PS50883">
    <property type="entry name" value="EAL"/>
    <property type="match status" value="1"/>
</dbReference>
<evidence type="ECO:0008006" key="6">
    <source>
        <dbReference type="Google" id="ProtNLM"/>
    </source>
</evidence>
<dbReference type="SUPFAM" id="SSF141868">
    <property type="entry name" value="EAL domain-like"/>
    <property type="match status" value="1"/>
</dbReference>
<dbReference type="Proteomes" id="UP001239909">
    <property type="component" value="Unassembled WGS sequence"/>
</dbReference>
<feature type="region of interest" description="Disordered" evidence="1">
    <location>
        <begin position="1"/>
        <end position="22"/>
    </location>
</feature>
<evidence type="ECO:0000313" key="5">
    <source>
        <dbReference type="Proteomes" id="UP001239909"/>
    </source>
</evidence>
<dbReference type="Pfam" id="PF00990">
    <property type="entry name" value="GGDEF"/>
    <property type="match status" value="1"/>
</dbReference>
<name>A0ABQ6LQ76_9RHOB</name>
<dbReference type="InterPro" id="IPR043128">
    <property type="entry name" value="Rev_trsase/Diguanyl_cyclase"/>
</dbReference>
<dbReference type="InterPro" id="IPR035919">
    <property type="entry name" value="EAL_sf"/>
</dbReference>
<comment type="caution">
    <text evidence="4">The sequence shown here is derived from an EMBL/GenBank/DDBJ whole genome shotgun (WGS) entry which is preliminary data.</text>
</comment>